<evidence type="ECO:0000313" key="3">
    <source>
        <dbReference type="Proteomes" id="UP000054016"/>
    </source>
</evidence>
<feature type="transmembrane region" description="Helical" evidence="1">
    <location>
        <begin position="126"/>
        <end position="151"/>
    </location>
</feature>
<dbReference type="PROSITE" id="PS51257">
    <property type="entry name" value="PROKAR_LIPOPROTEIN"/>
    <property type="match status" value="1"/>
</dbReference>
<dbReference type="Proteomes" id="UP000054016">
    <property type="component" value="Unassembled WGS sequence"/>
</dbReference>
<evidence type="ECO:0000256" key="1">
    <source>
        <dbReference type="SAM" id="Phobius"/>
    </source>
</evidence>
<accession>A0A0M0BUQ8</accession>
<reference evidence="3" key="1">
    <citation type="submission" date="2015-06" db="EMBL/GenBank/DDBJ databases">
        <title>New insights into the roles of widespread benthic archaea in carbon and nitrogen cycling.</title>
        <authorList>
            <person name="Lazar C.S."/>
            <person name="Baker B.J."/>
            <person name="Seitz K.W."/>
            <person name="Hyde A.S."/>
            <person name="Dick G.J."/>
            <person name="Hinrichs K.-U."/>
            <person name="Teske A.P."/>
        </authorList>
    </citation>
    <scope>NUCLEOTIDE SEQUENCE [LARGE SCALE GENOMIC DNA]</scope>
</reference>
<protein>
    <submittedName>
        <fullName evidence="2">Uncharacterized protein</fullName>
    </submittedName>
</protein>
<dbReference type="EMBL" id="LFWV01000009">
    <property type="protein sequence ID" value="KON32179.1"/>
    <property type="molecule type" value="Genomic_DNA"/>
</dbReference>
<feature type="transmembrane region" description="Helical" evidence="1">
    <location>
        <begin position="84"/>
        <end position="106"/>
    </location>
</feature>
<keyword evidence="1" id="KW-0472">Membrane</keyword>
<keyword evidence="1" id="KW-1133">Transmembrane helix</keyword>
<organism evidence="2 3">
    <name type="scientific">miscellaneous Crenarchaeota group-1 archaeon SG8-32-3</name>
    <dbReference type="NCBI Taxonomy" id="1685125"/>
    <lineage>
        <taxon>Archaea</taxon>
        <taxon>Candidatus Bathyarchaeota</taxon>
        <taxon>MCG-1</taxon>
    </lineage>
</organism>
<proteinExistence type="predicted"/>
<comment type="caution">
    <text evidence="2">The sequence shown here is derived from an EMBL/GenBank/DDBJ whole genome shotgun (WGS) entry which is preliminary data.</text>
</comment>
<dbReference type="AlphaFoldDB" id="A0A0M0BUQ8"/>
<feature type="transmembrane region" description="Helical" evidence="1">
    <location>
        <begin position="206"/>
        <end position="227"/>
    </location>
</feature>
<feature type="transmembrane region" description="Helical" evidence="1">
    <location>
        <begin position="54"/>
        <end position="72"/>
    </location>
</feature>
<gene>
    <name evidence="2" type="ORF">AC478_01000</name>
</gene>
<name>A0A0M0BUQ8_9ARCH</name>
<keyword evidence="1" id="KW-0812">Transmembrane</keyword>
<feature type="transmembrane region" description="Helical" evidence="1">
    <location>
        <begin position="167"/>
        <end position="186"/>
    </location>
</feature>
<sequence length="246" mass="27424">MLLNKKTSKYITLSGLLLSACALLVSTLLGFGGFNIQAFSSYVMTGYVSKLQMVFLILVGLGLLLSGVAYFNQAKKQKIKKPSFVLLPHLAVSIVFFAMSIFGLTSQLRGTDFWGETTFEEIQATLFFNTLTLTSFIVLGVLQIILSIIFFKTKMLQQHQLSKTAKNLTLASGILLVIKTILDYPLIKEAVFVLSFMLKIPFPNNILSIIVPVIYLSAQIPLAVILLHNQNLRQNNRKSSFLQRSH</sequence>
<evidence type="ECO:0000313" key="2">
    <source>
        <dbReference type="EMBL" id="KON32179.1"/>
    </source>
</evidence>